<keyword evidence="3" id="KW-1185">Reference proteome</keyword>
<organism evidence="2 3">
    <name type="scientific">Flagellimonas ochracea</name>
    <dbReference type="NCBI Taxonomy" id="2696472"/>
    <lineage>
        <taxon>Bacteria</taxon>
        <taxon>Pseudomonadati</taxon>
        <taxon>Bacteroidota</taxon>
        <taxon>Flavobacteriia</taxon>
        <taxon>Flavobacteriales</taxon>
        <taxon>Flavobacteriaceae</taxon>
        <taxon>Flagellimonas</taxon>
    </lineage>
</organism>
<dbReference type="PANTHER" id="PTHR12526">
    <property type="entry name" value="GLYCOSYLTRANSFERASE"/>
    <property type="match status" value="1"/>
</dbReference>
<name>A0A964TAF7_9FLAO</name>
<evidence type="ECO:0000313" key="2">
    <source>
        <dbReference type="EMBL" id="NAY91235.1"/>
    </source>
</evidence>
<dbReference type="Gene3D" id="3.40.50.2000">
    <property type="entry name" value="Glycogen Phosphorylase B"/>
    <property type="match status" value="1"/>
</dbReference>
<dbReference type="AlphaFoldDB" id="A0A964TAF7"/>
<dbReference type="SUPFAM" id="SSF53756">
    <property type="entry name" value="UDP-Glycosyltransferase/glycogen phosphorylase"/>
    <property type="match status" value="1"/>
</dbReference>
<protein>
    <submittedName>
        <fullName evidence="2">Glycosyltransferase</fullName>
    </submittedName>
</protein>
<dbReference type="RefSeq" id="WP_166522610.1">
    <property type="nucleotide sequence ID" value="NZ_JAAABI010000001.1"/>
</dbReference>
<dbReference type="GO" id="GO:0016757">
    <property type="term" value="F:glycosyltransferase activity"/>
    <property type="evidence" value="ECO:0007669"/>
    <property type="project" value="InterPro"/>
</dbReference>
<dbReference type="EMBL" id="JAAABI010000001">
    <property type="protein sequence ID" value="NAY91235.1"/>
    <property type="molecule type" value="Genomic_DNA"/>
</dbReference>
<accession>A0A964TAF7</accession>
<sequence>MKILTVVMDLDFGGTQRTAQIFAESYHELGHESKVLTLYGLGSRINEINPEVEVLDGMKDIDKIEGWEPGIIHFHSTGLREEDVRLIVEKNQSSHCRFIETNVFSRPTPWADLMDESFQLSTWADWIFKLKGGAEFKSRIVPNPIRIESFSPATAEAIKEFRETLQIPEDGIVIGRIGQAFPGKWSPMLIEVFNNLAQYNSNIYLLLVNAPNGILSFADKSTYKDRIRHIHKIIGDDKLRIAYSSMKLMLHIAEQGESFGIVLCECILCGTPVVTLSTPWNDNSQCEVVGHKRGGLVANTKKGIISAVKLIIEDKINILISQRASEIKKSFNYLEIAKNALGDNNSQNSTKSRTEILKIYKDSFDKPNFLTTWLLSTNMDFFRRMTIYSSGHKSLKNLLVRRLFARNKIEKI</sequence>
<feature type="domain" description="Glycosyl transferase family 1" evidence="1">
    <location>
        <begin position="159"/>
        <end position="315"/>
    </location>
</feature>
<evidence type="ECO:0000313" key="3">
    <source>
        <dbReference type="Proteomes" id="UP000667650"/>
    </source>
</evidence>
<dbReference type="Pfam" id="PF00534">
    <property type="entry name" value="Glycos_transf_1"/>
    <property type="match status" value="1"/>
</dbReference>
<dbReference type="Proteomes" id="UP000667650">
    <property type="component" value="Unassembled WGS sequence"/>
</dbReference>
<proteinExistence type="predicted"/>
<comment type="caution">
    <text evidence="2">The sequence shown here is derived from an EMBL/GenBank/DDBJ whole genome shotgun (WGS) entry which is preliminary data.</text>
</comment>
<gene>
    <name evidence="2" type="ORF">GTQ34_04820</name>
</gene>
<reference evidence="2" key="1">
    <citation type="submission" date="2020-01" db="EMBL/GenBank/DDBJ databases">
        <title>Muricauda ochracea sp. nov., isolated from a tidal flat of Garorim bay in Korea.</title>
        <authorList>
            <person name="Kim D."/>
            <person name="Yoo Y."/>
            <person name="Kim J.-J."/>
        </authorList>
    </citation>
    <scope>NUCLEOTIDE SEQUENCE</scope>
    <source>
        <strain evidence="2">JGD-17</strain>
    </source>
</reference>
<dbReference type="InterPro" id="IPR001296">
    <property type="entry name" value="Glyco_trans_1"/>
</dbReference>
<evidence type="ECO:0000259" key="1">
    <source>
        <dbReference type="Pfam" id="PF00534"/>
    </source>
</evidence>